<sequence>MPSLNEKESVGSSALRFIADAAGAVIGETTSPEFVATTYNALVRRADSPSKLTIGLALGFGATALLLTAFLSFMFGFYCGRKRALRYTRLPNSKDTEAYDSDMVNLLPTRPSSSTLRANPNKNPRTASSYSYSGLSTTGFGSEPDSLSSSNRLPSMQPQMPRQSGAPQPPPPPPPPPPLPPQSASMQPEMPHYSTTAAPPGEGRNQSASMQPEMPRQSARALDPPASASSMSAQMPPQSASASAPAPPQQGSSTSMHAQSPMYTQMGTSPAYPSESNNNGYRDPYASSSAASTYAQGYSPYEPYTPYAPPPPAAAPPPFAPSKYFANRLSQPLSSITEVSVSSSQDTHASQSPTTLNAPGTGANANANVKPTTDTDPSPSATTTAAASTNNTYTGWFDNNQPLPLPGTLAARNPGPDAAQGRVQDGSAWRLAQRGSNSSIDSGSSSSTAAAAPTAGPSSSTTTKPSLPPSYAASERASGSVNPNAGGSGSGNGVGLGRGSRLGSGPGSGLGSGSGRLLSVRGPREAKRASGPPQGAGLGLDPAPAMISSPMYTQLPPASPAAAL</sequence>
<feature type="compositionally biased region" description="Low complexity" evidence="1">
    <location>
        <begin position="285"/>
        <end position="305"/>
    </location>
</feature>
<dbReference type="Proteomes" id="UP001556367">
    <property type="component" value="Unassembled WGS sequence"/>
</dbReference>
<feature type="compositionally biased region" description="Polar residues" evidence="1">
    <location>
        <begin position="251"/>
        <end position="268"/>
    </location>
</feature>
<feature type="compositionally biased region" description="Low complexity" evidence="1">
    <location>
        <begin position="354"/>
        <end position="392"/>
    </location>
</feature>
<feature type="compositionally biased region" description="Polar residues" evidence="1">
    <location>
        <begin position="145"/>
        <end position="166"/>
    </location>
</feature>
<accession>A0ABR3JY96</accession>
<name>A0ABR3JY96_9AGAR</name>
<keyword evidence="2" id="KW-1133">Transmembrane helix</keyword>
<keyword evidence="2" id="KW-0812">Transmembrane</keyword>
<protein>
    <submittedName>
        <fullName evidence="3">Uncharacterized protein</fullName>
    </submittedName>
</protein>
<keyword evidence="2" id="KW-0472">Membrane</keyword>
<proteinExistence type="predicted"/>
<evidence type="ECO:0000256" key="1">
    <source>
        <dbReference type="SAM" id="MobiDB-lite"/>
    </source>
</evidence>
<evidence type="ECO:0000313" key="3">
    <source>
        <dbReference type="EMBL" id="KAL0960547.1"/>
    </source>
</evidence>
<feature type="compositionally biased region" description="Low complexity" evidence="1">
    <location>
        <begin position="128"/>
        <end position="142"/>
    </location>
</feature>
<evidence type="ECO:0000313" key="4">
    <source>
        <dbReference type="Proteomes" id="UP001556367"/>
    </source>
</evidence>
<feature type="compositionally biased region" description="Low complexity" evidence="1">
    <location>
        <begin position="435"/>
        <end position="465"/>
    </location>
</feature>
<feature type="compositionally biased region" description="Pro residues" evidence="1">
    <location>
        <begin position="167"/>
        <end position="181"/>
    </location>
</feature>
<feature type="compositionally biased region" description="Pro residues" evidence="1">
    <location>
        <begin position="306"/>
        <end position="320"/>
    </location>
</feature>
<reference evidence="4" key="1">
    <citation type="submission" date="2024-06" db="EMBL/GenBank/DDBJ databases">
        <title>Multi-omics analyses provide insights into the biosynthesis of the anticancer antibiotic pleurotin in Hohenbuehelia grisea.</title>
        <authorList>
            <person name="Weaver J.A."/>
            <person name="Alberti F."/>
        </authorList>
    </citation>
    <scope>NUCLEOTIDE SEQUENCE [LARGE SCALE GENOMIC DNA]</scope>
    <source>
        <strain evidence="4">T-177</strain>
    </source>
</reference>
<feature type="compositionally biased region" description="Low complexity" evidence="1">
    <location>
        <begin position="334"/>
        <end position="344"/>
    </location>
</feature>
<evidence type="ECO:0000256" key="2">
    <source>
        <dbReference type="SAM" id="Phobius"/>
    </source>
</evidence>
<feature type="compositionally biased region" description="Polar residues" evidence="1">
    <location>
        <begin position="110"/>
        <end position="127"/>
    </location>
</feature>
<organism evidence="3 4">
    <name type="scientific">Hohenbuehelia grisea</name>
    <dbReference type="NCBI Taxonomy" id="104357"/>
    <lineage>
        <taxon>Eukaryota</taxon>
        <taxon>Fungi</taxon>
        <taxon>Dikarya</taxon>
        <taxon>Basidiomycota</taxon>
        <taxon>Agaricomycotina</taxon>
        <taxon>Agaricomycetes</taxon>
        <taxon>Agaricomycetidae</taxon>
        <taxon>Agaricales</taxon>
        <taxon>Pleurotineae</taxon>
        <taxon>Pleurotaceae</taxon>
        <taxon>Hohenbuehelia</taxon>
    </lineage>
</organism>
<feature type="region of interest" description="Disordered" evidence="1">
    <location>
        <begin position="101"/>
        <end position="564"/>
    </location>
</feature>
<comment type="caution">
    <text evidence="3">The sequence shown here is derived from an EMBL/GenBank/DDBJ whole genome shotgun (WGS) entry which is preliminary data.</text>
</comment>
<feature type="compositionally biased region" description="Gly residues" evidence="1">
    <location>
        <begin position="486"/>
        <end position="514"/>
    </location>
</feature>
<feature type="compositionally biased region" description="Low complexity" evidence="1">
    <location>
        <begin position="224"/>
        <end position="244"/>
    </location>
</feature>
<feature type="compositionally biased region" description="Polar residues" evidence="1">
    <location>
        <begin position="393"/>
        <end position="402"/>
    </location>
</feature>
<gene>
    <name evidence="3" type="ORF">HGRIS_005586</name>
</gene>
<dbReference type="EMBL" id="JASNQZ010000001">
    <property type="protein sequence ID" value="KAL0960547.1"/>
    <property type="molecule type" value="Genomic_DNA"/>
</dbReference>
<feature type="transmembrane region" description="Helical" evidence="2">
    <location>
        <begin position="54"/>
        <end position="79"/>
    </location>
</feature>
<keyword evidence="4" id="KW-1185">Reference proteome</keyword>